<reference evidence="2" key="1">
    <citation type="submission" date="2015-09" db="EMBL/GenBank/DDBJ databases">
        <authorList>
            <consortium name="Pathogen Informatics"/>
        </authorList>
    </citation>
    <scope>NUCLEOTIDE SEQUENCE [LARGE SCALE GENOMIC DNA]</scope>
    <source>
        <strain evidence="2">Lake Konstanz</strain>
    </source>
</reference>
<dbReference type="AlphaFoldDB" id="A0A0S4IQ00"/>
<keyword evidence="2" id="KW-1185">Reference proteome</keyword>
<evidence type="ECO:0000313" key="2">
    <source>
        <dbReference type="Proteomes" id="UP000051952"/>
    </source>
</evidence>
<name>A0A0S4IQ00_BODSA</name>
<dbReference type="Proteomes" id="UP000051952">
    <property type="component" value="Unassembled WGS sequence"/>
</dbReference>
<organism evidence="1 2">
    <name type="scientific">Bodo saltans</name>
    <name type="common">Flagellated protozoan</name>
    <dbReference type="NCBI Taxonomy" id="75058"/>
    <lineage>
        <taxon>Eukaryota</taxon>
        <taxon>Discoba</taxon>
        <taxon>Euglenozoa</taxon>
        <taxon>Kinetoplastea</taxon>
        <taxon>Metakinetoplastina</taxon>
        <taxon>Eubodonida</taxon>
        <taxon>Bodonidae</taxon>
        <taxon>Bodo</taxon>
    </lineage>
</organism>
<proteinExistence type="predicted"/>
<accession>A0A0S4IQ00</accession>
<evidence type="ECO:0000313" key="1">
    <source>
        <dbReference type="EMBL" id="CUF15400.1"/>
    </source>
</evidence>
<sequence>MYALLLCDDQTFSHYFFLSPNRQIHFSIDLYSAFDMSTDIPLNNSLSSSVYGTVLASTSSVPACGIVAPTPLLGVGGLPMATPHFHSLVLETLRHSSSGWQQGPN</sequence>
<protein>
    <submittedName>
        <fullName evidence="1">Uncharacterized protein</fullName>
    </submittedName>
</protein>
<gene>
    <name evidence="1" type="ORF">BSAL_59675</name>
</gene>
<dbReference type="VEuPathDB" id="TriTrypDB:BSAL_59675"/>
<dbReference type="EMBL" id="CYKH01000250">
    <property type="protein sequence ID" value="CUF15400.1"/>
    <property type="molecule type" value="Genomic_DNA"/>
</dbReference>
<feature type="non-terminal residue" evidence="1">
    <location>
        <position position="105"/>
    </location>
</feature>